<keyword evidence="1" id="KW-0418">Kinase</keyword>
<name>A9A3X6_NITMS</name>
<evidence type="ECO:0000313" key="2">
    <source>
        <dbReference type="Proteomes" id="UP000000792"/>
    </source>
</evidence>
<dbReference type="PANTHER" id="PTHR41930">
    <property type="entry name" value="UPF0200 PROTEIN MJ1399"/>
    <property type="match status" value="1"/>
</dbReference>
<keyword evidence="1" id="KW-0808">Transferase</keyword>
<dbReference type="SUPFAM" id="SSF52540">
    <property type="entry name" value="P-loop containing nucleoside triphosphate hydrolases"/>
    <property type="match status" value="1"/>
</dbReference>
<reference evidence="1 2" key="1">
    <citation type="journal article" date="2010" name="Proc. Natl. Acad. Sci. U.S.A.">
        <title>Nitrosopumilus maritimus genome reveals unique mechanisms for nitrification and autotrophy in globally distributed marine crenarchaea.</title>
        <authorList>
            <person name="Walker C.B."/>
            <person name="de la Torre J.R."/>
            <person name="Klotz M.G."/>
            <person name="Urakawa H."/>
            <person name="Pinel N."/>
            <person name="Arp D.J."/>
            <person name="Brochier-Armanet C."/>
            <person name="Chain P.S."/>
            <person name="Chan P.P."/>
            <person name="Gollabgir A."/>
            <person name="Hemp J."/>
            <person name="Hugler M."/>
            <person name="Karr E.A."/>
            <person name="Konneke M."/>
            <person name="Shin M."/>
            <person name="Lawton T.J."/>
            <person name="Lowe T."/>
            <person name="Martens-Habbena W."/>
            <person name="Sayavedra-Soto L.A."/>
            <person name="Lang D."/>
            <person name="Sievert S.M."/>
            <person name="Rosenzweig A.C."/>
            <person name="Manning G."/>
            <person name="Stahl D.A."/>
        </authorList>
    </citation>
    <scope>NUCLEOTIDE SEQUENCE [LARGE SCALE GENOMIC DNA]</scope>
    <source>
        <strain evidence="1 2">SCM1</strain>
    </source>
</reference>
<dbReference type="InterPro" id="IPR027417">
    <property type="entry name" value="P-loop_NTPase"/>
</dbReference>
<accession>A9A3X6</accession>
<proteinExistence type="predicted"/>
<dbReference type="PANTHER" id="PTHR41930:SF1">
    <property type="entry name" value="DEPHOSPHO-COA KINASE"/>
    <property type="match status" value="1"/>
</dbReference>
<protein>
    <submittedName>
        <fullName evidence="1">Dephospho-CoA kinase, CoaE</fullName>
    </submittedName>
</protein>
<dbReference type="Proteomes" id="UP000000792">
    <property type="component" value="Chromosome"/>
</dbReference>
<dbReference type="HOGENOM" id="CLU_096329_1_0_2"/>
<dbReference type="PhylomeDB" id="A9A3X6"/>
<evidence type="ECO:0000313" key="1">
    <source>
        <dbReference type="EMBL" id="ABX13676.1"/>
    </source>
</evidence>
<gene>
    <name evidence="1" type="ordered locus">Nmar_1780</name>
</gene>
<dbReference type="AlphaFoldDB" id="A9A3X6"/>
<dbReference type="EMBL" id="CP000866">
    <property type="protein sequence ID" value="ABX13676.1"/>
    <property type="molecule type" value="Genomic_DNA"/>
</dbReference>
<dbReference type="Pfam" id="PF13207">
    <property type="entry name" value="AAA_17"/>
    <property type="match status" value="1"/>
</dbReference>
<sequence>MISGSFIDEFGFRYSMTKLIVCLTGMPGAGKSTIAEGLKPKGYDIVNMGNAVREEAKKRNLEPSRSNLGKLMLELREKNGPGAIAELIKPQIESSSSNVILIDGVRSNDEIEVLRKIGNVKLLAIHASTDTRFDFLQKRGRSDDPQTKEHFEERDNRELGVGISNSIALSDYAISNIGLTKDELIESANEIIQSWVL</sequence>
<dbReference type="InParanoid" id="A9A3X6"/>
<dbReference type="GO" id="GO:0016301">
    <property type="term" value="F:kinase activity"/>
    <property type="evidence" value="ECO:0007669"/>
    <property type="project" value="UniProtKB-KW"/>
</dbReference>
<dbReference type="Gene3D" id="3.40.50.300">
    <property type="entry name" value="P-loop containing nucleotide triphosphate hydrolases"/>
    <property type="match status" value="1"/>
</dbReference>
<dbReference type="EnsemblBacteria" id="ABX13676">
    <property type="protein sequence ID" value="ABX13676"/>
    <property type="gene ID" value="Nmar_1780"/>
</dbReference>
<dbReference type="FunCoup" id="A9A3X6">
    <property type="interactions" value="9"/>
</dbReference>
<organism evidence="1 2">
    <name type="scientific">Nitrosopumilus maritimus (strain SCM1)</name>
    <dbReference type="NCBI Taxonomy" id="436308"/>
    <lineage>
        <taxon>Archaea</taxon>
        <taxon>Nitrososphaerota</taxon>
        <taxon>Nitrososphaeria</taxon>
        <taxon>Nitrosopumilales</taxon>
        <taxon>Nitrosopumilaceae</taxon>
        <taxon>Nitrosopumilus</taxon>
    </lineage>
</organism>
<dbReference type="STRING" id="436308.Nmar_1780"/>
<dbReference type="KEGG" id="nmr:Nmar_1780"/>
<keyword evidence="2" id="KW-1185">Reference proteome</keyword>
<dbReference type="eggNOG" id="arCOG01045">
    <property type="taxonomic scope" value="Archaea"/>
</dbReference>